<name>A0ABP7ZDX2_9MICO</name>
<dbReference type="InterPro" id="IPR007138">
    <property type="entry name" value="ABM_dom"/>
</dbReference>
<proteinExistence type="predicted"/>
<dbReference type="EMBL" id="BAABBV010000001">
    <property type="protein sequence ID" value="GAA4154860.1"/>
    <property type="molecule type" value="Genomic_DNA"/>
</dbReference>
<reference evidence="2" key="2">
    <citation type="submission" date="2023-12" db="EMBL/GenBank/DDBJ databases">
        <authorList>
            <person name="Sun Q."/>
            <person name="Inoue M."/>
        </authorList>
    </citation>
    <scope>NUCLEOTIDE SEQUENCE</scope>
    <source>
        <strain evidence="2">JCM 17590</strain>
    </source>
</reference>
<comment type="caution">
    <text evidence="2">The sequence shown here is derived from an EMBL/GenBank/DDBJ whole genome shotgun (WGS) entry which is preliminary data.</text>
</comment>
<feature type="domain" description="ABM" evidence="1">
    <location>
        <begin position="4"/>
        <end position="93"/>
    </location>
</feature>
<evidence type="ECO:0000313" key="2">
    <source>
        <dbReference type="EMBL" id="GAA4154860.1"/>
    </source>
</evidence>
<dbReference type="RefSeq" id="WP_344789969.1">
    <property type="nucleotide sequence ID" value="NZ_BAABBV010000001.1"/>
</dbReference>
<dbReference type="Proteomes" id="UP001415169">
    <property type="component" value="Unassembled WGS sequence"/>
</dbReference>
<sequence length="106" mass="11430">MSALMLINKLTVKPGKRDEVTAILLESGKAFDGIDGCVMSLVTHDADDADVLWVQDVWADEAAHEAAMAEPQMREYVQKCVPLLSGMPEQHRVLAVGGKTPKGLGL</sequence>
<dbReference type="SUPFAM" id="SSF54909">
    <property type="entry name" value="Dimeric alpha+beta barrel"/>
    <property type="match status" value="1"/>
</dbReference>
<protein>
    <recommendedName>
        <fullName evidence="1">ABM domain-containing protein</fullName>
    </recommendedName>
</protein>
<organism evidence="2 3">
    <name type="scientific">Gryllotalpicola daejeonensis</name>
    <dbReference type="NCBI Taxonomy" id="993087"/>
    <lineage>
        <taxon>Bacteria</taxon>
        <taxon>Bacillati</taxon>
        <taxon>Actinomycetota</taxon>
        <taxon>Actinomycetes</taxon>
        <taxon>Micrococcales</taxon>
        <taxon>Microbacteriaceae</taxon>
        <taxon>Gryllotalpicola</taxon>
    </lineage>
</organism>
<evidence type="ECO:0000259" key="1">
    <source>
        <dbReference type="PROSITE" id="PS51725"/>
    </source>
</evidence>
<keyword evidence="3" id="KW-1185">Reference proteome</keyword>
<accession>A0ABP7ZDX2</accession>
<evidence type="ECO:0000313" key="3">
    <source>
        <dbReference type="Proteomes" id="UP001415169"/>
    </source>
</evidence>
<dbReference type="Gene3D" id="3.30.70.100">
    <property type="match status" value="1"/>
</dbReference>
<gene>
    <name evidence="2" type="ORF">GCM10022286_02960</name>
</gene>
<dbReference type="PROSITE" id="PS51725">
    <property type="entry name" value="ABM"/>
    <property type="match status" value="1"/>
</dbReference>
<dbReference type="Pfam" id="PF03992">
    <property type="entry name" value="ABM"/>
    <property type="match status" value="1"/>
</dbReference>
<dbReference type="InterPro" id="IPR011008">
    <property type="entry name" value="Dimeric_a/b-barrel"/>
</dbReference>
<reference evidence="2" key="1">
    <citation type="journal article" date="2014" name="Int. J. Syst. Evol. Microbiol.">
        <title>Complete genome of a new Firmicutes species belonging to the dominant human colonic microbiota ('Ruminococcus bicirculans') reveals two chromosomes and a selective capacity to utilize plant glucans.</title>
        <authorList>
            <consortium name="NISC Comparative Sequencing Program"/>
            <person name="Wegmann U."/>
            <person name="Louis P."/>
            <person name="Goesmann A."/>
            <person name="Henrissat B."/>
            <person name="Duncan S.H."/>
            <person name="Flint H.J."/>
        </authorList>
    </citation>
    <scope>NUCLEOTIDE SEQUENCE</scope>
    <source>
        <strain evidence="2">JCM 17590</strain>
    </source>
</reference>